<dbReference type="InterPro" id="IPR036510">
    <property type="entry name" value="Ribosomal_bS20_sf"/>
</dbReference>
<accession>A0A845QZ74</accession>
<feature type="compositionally biased region" description="Polar residues" evidence="9">
    <location>
        <begin position="75"/>
        <end position="87"/>
    </location>
</feature>
<dbReference type="OrthoDB" id="9808392at2"/>
<comment type="function">
    <text evidence="1 8">Binds directly to 16S ribosomal RNA.</text>
</comment>
<keyword evidence="3 8" id="KW-0699">rRNA-binding</keyword>
<dbReference type="RefSeq" id="WP_160196171.1">
    <property type="nucleotide sequence ID" value="NZ_QXXA01000004.1"/>
</dbReference>
<comment type="caution">
    <text evidence="10">The sequence shown here is derived from an EMBL/GenBank/DDBJ whole genome shotgun (WGS) entry which is preliminary data.</text>
</comment>
<evidence type="ECO:0000256" key="1">
    <source>
        <dbReference type="ARBA" id="ARBA00003134"/>
    </source>
</evidence>
<evidence type="ECO:0000256" key="6">
    <source>
        <dbReference type="ARBA" id="ARBA00023274"/>
    </source>
</evidence>
<feature type="region of interest" description="Disordered" evidence="9">
    <location>
        <begin position="66"/>
        <end position="87"/>
    </location>
</feature>
<evidence type="ECO:0000256" key="9">
    <source>
        <dbReference type="SAM" id="MobiDB-lite"/>
    </source>
</evidence>
<evidence type="ECO:0000256" key="7">
    <source>
        <dbReference type="ARBA" id="ARBA00035136"/>
    </source>
</evidence>
<proteinExistence type="inferred from homology"/>
<reference evidence="10 11" key="1">
    <citation type="submission" date="2018-08" db="EMBL/GenBank/DDBJ databases">
        <title>Murine metabolic-syndrome-specific gut microbial biobank.</title>
        <authorList>
            <person name="Liu C."/>
        </authorList>
    </citation>
    <scope>NUCLEOTIDE SEQUENCE [LARGE SCALE GENOMIC DNA]</scope>
    <source>
        <strain evidence="10 11">583</strain>
    </source>
</reference>
<dbReference type="Proteomes" id="UP000467132">
    <property type="component" value="Unassembled WGS sequence"/>
</dbReference>
<evidence type="ECO:0000256" key="8">
    <source>
        <dbReference type="HAMAP-Rule" id="MF_00500"/>
    </source>
</evidence>
<name>A0A845QZ74_9CLOT</name>
<dbReference type="GO" id="GO:0005829">
    <property type="term" value="C:cytosol"/>
    <property type="evidence" value="ECO:0007669"/>
    <property type="project" value="TreeGrafter"/>
</dbReference>
<dbReference type="Gene3D" id="1.20.58.110">
    <property type="entry name" value="Ribosomal protein S20"/>
    <property type="match status" value="1"/>
</dbReference>
<evidence type="ECO:0000313" key="11">
    <source>
        <dbReference type="Proteomes" id="UP000467132"/>
    </source>
</evidence>
<dbReference type="InterPro" id="IPR002583">
    <property type="entry name" value="Ribosomal_bS20"/>
</dbReference>
<dbReference type="GO" id="GO:0006412">
    <property type="term" value="P:translation"/>
    <property type="evidence" value="ECO:0007669"/>
    <property type="project" value="UniProtKB-UniRule"/>
</dbReference>
<dbReference type="SUPFAM" id="SSF46992">
    <property type="entry name" value="Ribosomal protein S20"/>
    <property type="match status" value="1"/>
</dbReference>
<evidence type="ECO:0000256" key="3">
    <source>
        <dbReference type="ARBA" id="ARBA00022730"/>
    </source>
</evidence>
<keyword evidence="6 8" id="KW-0687">Ribonucleoprotein</keyword>
<dbReference type="GO" id="GO:0070181">
    <property type="term" value="F:small ribosomal subunit rRNA binding"/>
    <property type="evidence" value="ECO:0007669"/>
    <property type="project" value="TreeGrafter"/>
</dbReference>
<dbReference type="HAMAP" id="MF_00500">
    <property type="entry name" value="Ribosomal_bS20"/>
    <property type="match status" value="1"/>
</dbReference>
<protein>
    <recommendedName>
        <fullName evidence="7 8">Small ribosomal subunit protein bS20</fullName>
    </recommendedName>
</protein>
<gene>
    <name evidence="8" type="primary">rpsT</name>
    <name evidence="10" type="ORF">D3Z33_02240</name>
</gene>
<keyword evidence="4 8" id="KW-0694">RNA-binding</keyword>
<dbReference type="PANTHER" id="PTHR33398:SF1">
    <property type="entry name" value="SMALL RIBOSOMAL SUBUNIT PROTEIN BS20C"/>
    <property type="match status" value="1"/>
</dbReference>
<keyword evidence="11" id="KW-1185">Reference proteome</keyword>
<dbReference type="EMBL" id="QXXA01000004">
    <property type="protein sequence ID" value="NBI05673.1"/>
    <property type="molecule type" value="Genomic_DNA"/>
</dbReference>
<comment type="similarity">
    <text evidence="2 8">Belongs to the bacterial ribosomal protein bS20 family.</text>
</comment>
<evidence type="ECO:0000256" key="2">
    <source>
        <dbReference type="ARBA" id="ARBA00007634"/>
    </source>
</evidence>
<dbReference type="PANTHER" id="PTHR33398">
    <property type="entry name" value="30S RIBOSOMAL PROTEIN S20"/>
    <property type="match status" value="1"/>
</dbReference>
<dbReference type="GO" id="GO:0015935">
    <property type="term" value="C:small ribosomal subunit"/>
    <property type="evidence" value="ECO:0007669"/>
    <property type="project" value="TreeGrafter"/>
</dbReference>
<evidence type="ECO:0000256" key="4">
    <source>
        <dbReference type="ARBA" id="ARBA00022884"/>
    </source>
</evidence>
<keyword evidence="5 8" id="KW-0689">Ribosomal protein</keyword>
<evidence type="ECO:0000256" key="5">
    <source>
        <dbReference type="ARBA" id="ARBA00022980"/>
    </source>
</evidence>
<sequence length="87" mass="10026">MANIKSAKKRIKVIENKTLVNKKRKSQIKTYIKKFENALDNNNIDEAKELFKVIEKKLDRAAIKNTMHKNKASRKVSQLASKLNSAK</sequence>
<organism evidence="10 11">
    <name type="scientific">Senegalia massiliensis</name>
    <dbReference type="NCBI Taxonomy" id="1720316"/>
    <lineage>
        <taxon>Bacteria</taxon>
        <taxon>Bacillati</taxon>
        <taxon>Bacillota</taxon>
        <taxon>Clostridia</taxon>
        <taxon>Eubacteriales</taxon>
        <taxon>Clostridiaceae</taxon>
        <taxon>Senegalia</taxon>
    </lineage>
</organism>
<dbReference type="NCBIfam" id="TIGR00029">
    <property type="entry name" value="S20"/>
    <property type="match status" value="1"/>
</dbReference>
<dbReference type="GO" id="GO:0003735">
    <property type="term" value="F:structural constituent of ribosome"/>
    <property type="evidence" value="ECO:0007669"/>
    <property type="project" value="InterPro"/>
</dbReference>
<dbReference type="Pfam" id="PF01649">
    <property type="entry name" value="Ribosomal_S20p"/>
    <property type="match status" value="1"/>
</dbReference>
<evidence type="ECO:0000313" key="10">
    <source>
        <dbReference type="EMBL" id="NBI05673.1"/>
    </source>
</evidence>
<dbReference type="AlphaFoldDB" id="A0A845QZ74"/>
<dbReference type="FunFam" id="1.20.58.110:FF:000001">
    <property type="entry name" value="30S ribosomal protein S20"/>
    <property type="match status" value="1"/>
</dbReference>